<gene>
    <name evidence="2" type="ORF">ACFQY8_02360</name>
</gene>
<dbReference type="Proteomes" id="UP001597036">
    <property type="component" value="Unassembled WGS sequence"/>
</dbReference>
<name>A0ABW2Y6D8_9BIFI</name>
<dbReference type="InterPro" id="IPR041657">
    <property type="entry name" value="HTH_17"/>
</dbReference>
<dbReference type="EMBL" id="JBHTHQ010000012">
    <property type="protein sequence ID" value="MFD0704593.1"/>
    <property type="molecule type" value="Genomic_DNA"/>
</dbReference>
<protein>
    <submittedName>
        <fullName evidence="2">Helix-turn-helix domain-containing protein</fullName>
    </submittedName>
</protein>
<evidence type="ECO:0000313" key="2">
    <source>
        <dbReference type="EMBL" id="MFD0704593.1"/>
    </source>
</evidence>
<organism evidence="2 3">
    <name type="scientific">Alloscardovia venturai</name>
    <dbReference type="NCBI Taxonomy" id="1769421"/>
    <lineage>
        <taxon>Bacteria</taxon>
        <taxon>Bacillati</taxon>
        <taxon>Actinomycetota</taxon>
        <taxon>Actinomycetes</taxon>
        <taxon>Bifidobacteriales</taxon>
        <taxon>Bifidobacteriaceae</taxon>
        <taxon>Alloscardovia</taxon>
    </lineage>
</organism>
<dbReference type="Pfam" id="PF12728">
    <property type="entry name" value="HTH_17"/>
    <property type="match status" value="1"/>
</dbReference>
<dbReference type="InterPro" id="IPR009061">
    <property type="entry name" value="DNA-bd_dom_put_sf"/>
</dbReference>
<sequence>MSTAVLERPMAVTLKPEDFKDSTLEKLTQAFVDEQILAEVERREMRVSLTLNKDKTVEIPQKLAVTILDMLQHISRKEQVTVESPTSLFTTQQVADLLSLSRPTVVKMIDSGELPAIKVGTHRRVTAEAIRDLRLKRHEEFLQRMREIAQTEDPRWTLDNPLIK</sequence>
<dbReference type="NCBIfam" id="TIGR01764">
    <property type="entry name" value="excise"/>
    <property type="match status" value="1"/>
</dbReference>
<evidence type="ECO:0000259" key="1">
    <source>
        <dbReference type="Pfam" id="PF12728"/>
    </source>
</evidence>
<dbReference type="RefSeq" id="WP_377938216.1">
    <property type="nucleotide sequence ID" value="NZ_JBHTHQ010000012.1"/>
</dbReference>
<keyword evidence="3" id="KW-1185">Reference proteome</keyword>
<reference evidence="3" key="1">
    <citation type="journal article" date="2019" name="Int. J. Syst. Evol. Microbiol.">
        <title>The Global Catalogue of Microorganisms (GCM) 10K type strain sequencing project: providing services to taxonomists for standard genome sequencing and annotation.</title>
        <authorList>
            <consortium name="The Broad Institute Genomics Platform"/>
            <consortium name="The Broad Institute Genome Sequencing Center for Infectious Disease"/>
            <person name="Wu L."/>
            <person name="Ma J."/>
        </authorList>
    </citation>
    <scope>NUCLEOTIDE SEQUENCE [LARGE SCALE GENOMIC DNA]</scope>
    <source>
        <strain evidence="3">CCM 8604</strain>
    </source>
</reference>
<accession>A0ABW2Y6D8</accession>
<proteinExistence type="predicted"/>
<dbReference type="InterPro" id="IPR010093">
    <property type="entry name" value="SinI_DNA-bd"/>
</dbReference>
<comment type="caution">
    <text evidence="2">The sequence shown here is derived from an EMBL/GenBank/DDBJ whole genome shotgun (WGS) entry which is preliminary data.</text>
</comment>
<evidence type="ECO:0000313" key="3">
    <source>
        <dbReference type="Proteomes" id="UP001597036"/>
    </source>
</evidence>
<dbReference type="SUPFAM" id="SSF46955">
    <property type="entry name" value="Putative DNA-binding domain"/>
    <property type="match status" value="1"/>
</dbReference>
<feature type="domain" description="Helix-turn-helix" evidence="1">
    <location>
        <begin position="88"/>
        <end position="133"/>
    </location>
</feature>